<accession>A0AAV5V3L9</accession>
<dbReference type="Proteomes" id="UP001432322">
    <property type="component" value="Unassembled WGS sequence"/>
</dbReference>
<keyword evidence="2" id="KW-1185">Reference proteome</keyword>
<sequence>SCCSCCRDERSCEGSGCAVWESCWIRYRSVGVGRVAGVRVREGDGCSRCSSCDRLSGCSEEEFVERDTRGLGQRRGLCGVLRLELLLVIEVADVVRAQDVLQLSGRGRLPDYRILALLEILRKNDGLGYLQRLLECERSEGSRVGGGNLERCVLHHRHSLGHKRINSGRNRYVHLFLSQYSGNEKQCGGERRAHFL</sequence>
<name>A0AAV5V3L9_9BILA</name>
<reference evidence="1" key="1">
    <citation type="submission" date="2023-10" db="EMBL/GenBank/DDBJ databases">
        <title>Genome assembly of Pristionchus species.</title>
        <authorList>
            <person name="Yoshida K."/>
            <person name="Sommer R.J."/>
        </authorList>
    </citation>
    <scope>NUCLEOTIDE SEQUENCE</scope>
    <source>
        <strain evidence="1">RS5133</strain>
    </source>
</reference>
<feature type="non-terminal residue" evidence="1">
    <location>
        <position position="196"/>
    </location>
</feature>
<comment type="caution">
    <text evidence="1">The sequence shown here is derived from an EMBL/GenBank/DDBJ whole genome shotgun (WGS) entry which is preliminary data.</text>
</comment>
<proteinExistence type="predicted"/>
<evidence type="ECO:0000313" key="2">
    <source>
        <dbReference type="Proteomes" id="UP001432322"/>
    </source>
</evidence>
<dbReference type="EMBL" id="BTSY01000002">
    <property type="protein sequence ID" value="GMT13341.1"/>
    <property type="molecule type" value="Genomic_DNA"/>
</dbReference>
<evidence type="ECO:0000313" key="1">
    <source>
        <dbReference type="EMBL" id="GMT13341.1"/>
    </source>
</evidence>
<gene>
    <name evidence="1" type="ORF">PFISCL1PPCAC_4638</name>
</gene>
<protein>
    <submittedName>
        <fullName evidence="1">Uncharacterized protein</fullName>
    </submittedName>
</protein>
<dbReference type="AlphaFoldDB" id="A0AAV5V3L9"/>
<organism evidence="1 2">
    <name type="scientific">Pristionchus fissidentatus</name>
    <dbReference type="NCBI Taxonomy" id="1538716"/>
    <lineage>
        <taxon>Eukaryota</taxon>
        <taxon>Metazoa</taxon>
        <taxon>Ecdysozoa</taxon>
        <taxon>Nematoda</taxon>
        <taxon>Chromadorea</taxon>
        <taxon>Rhabditida</taxon>
        <taxon>Rhabditina</taxon>
        <taxon>Diplogasteromorpha</taxon>
        <taxon>Diplogasteroidea</taxon>
        <taxon>Neodiplogasteridae</taxon>
        <taxon>Pristionchus</taxon>
    </lineage>
</organism>
<feature type="non-terminal residue" evidence="1">
    <location>
        <position position="1"/>
    </location>
</feature>